<dbReference type="InterPro" id="IPR054586">
    <property type="entry name" value="MACPF_1_fungal"/>
</dbReference>
<evidence type="ECO:0000259" key="2">
    <source>
        <dbReference type="PROSITE" id="PS51412"/>
    </source>
</evidence>
<evidence type="ECO:0000313" key="3">
    <source>
        <dbReference type="EMBL" id="CAD9026897.1"/>
    </source>
</evidence>
<proteinExistence type="predicted"/>
<dbReference type="InterPro" id="IPR020864">
    <property type="entry name" value="MACPF"/>
</dbReference>
<feature type="region of interest" description="Disordered" evidence="1">
    <location>
        <begin position="1021"/>
        <end position="1041"/>
    </location>
</feature>
<feature type="compositionally biased region" description="Acidic residues" evidence="1">
    <location>
        <begin position="179"/>
        <end position="198"/>
    </location>
</feature>
<feature type="domain" description="MACPF" evidence="2">
    <location>
        <begin position="323"/>
        <end position="667"/>
    </location>
</feature>
<reference evidence="3" key="1">
    <citation type="submission" date="2021-01" db="EMBL/GenBank/DDBJ databases">
        <authorList>
            <person name="Corre E."/>
            <person name="Pelletier E."/>
            <person name="Niang G."/>
            <person name="Scheremetjew M."/>
            <person name="Finn R."/>
            <person name="Kale V."/>
            <person name="Holt S."/>
            <person name="Cochrane G."/>
            <person name="Meng A."/>
            <person name="Brown T."/>
            <person name="Cohen L."/>
        </authorList>
    </citation>
    <scope>NUCLEOTIDE SEQUENCE</scope>
    <source>
        <strain evidence="3">NIES-381</strain>
    </source>
</reference>
<protein>
    <recommendedName>
        <fullName evidence="2">MACPF domain-containing protein</fullName>
    </recommendedName>
</protein>
<sequence length="1171" mass="123310">MDAGQRASRLKWLLQGQGIPAASVFLYSSPMDIVNSSLRPEEKILQLLDLPHKVGGTSNRQSPLGALRVPDVQRVLNRLRDLLGSNPDRTTLARFQRLEKILPSALGLGTHRTVYLEPRLPFDIVLPTAHVHKLAVLAHAPLSGTNAAQAAPKKAAQGTGSDEGTYDAQGNPIKPEEGTKEEEEADDEEDVGEEEAEPGDAKEAAKGAAQGAACQKFRIVQNGVNAAALAAGSIDPMTLEGLRTALNKASPADGMFFLDKDKFPVQSETDTDPAEIAANCTITMSSQKAAAGADADAQAAAQAEGAAQAAAAQELGAQAQASGQEMLAKLGPAVTAAPLINAKVDMGNAFGSGGETQQVYDLSVDNWKQLFAQNNLFRAYTISASGPVPSERQIWEFVPGPVNYAVQDGAKVKGTQCNSTASASAVASGYTSVSASASVGVPGAASAGVAVGSKNGHQQSSDKADSKAKTVKEWLYPRAQIWPLTSLKISKQFTDALSEILDSETMSRTQQATALQSLFIKYGDHYPKTVTLGGKAFSIEDSASASSAMGKSTTSETTVSASGSYSGVSASAGYGSGSSNSNNSSNGSGTGASNLQTTGGNSLLTGNWAAWVDSLGDAKTWRTITYGEMVPISNFIPLDMQSKLNELMNTPEFQTVWADPETVAANRAYTLTFANKYITLTDIKSTNLLGTLALSGTGDMALFRPKPTDIVAQKAVIWHATPRGDSLLLKTEAAGGLAALYLTEDARQGSLKLMSQQYGPRLNYQLWDLRQLPSGDTAIYNKGSGRSLTGGDITFNILASNQAKPPRHVVINEDFSKKDGADLTLPGTAGKTLLAKLKTDWEGMDALTSQAIADHWLKSPSELYLQATLWNGEPILTHTPVSAASNSWIANVGPGSDGVGKTISIPDSVSVKCPAVINKNNWLGGYTYGDTYKSEQVTGENGKQLKVSRTDVPGAGWGMNLQFSCDPALQEGVSPLTDITQKVKSALTAFEGKINTAAKADPTLSIKELVYIFPWPQASEMGDGAPSSGHEAKTTTSSGAYGPTTFAVDDVDEATGVSKKQMPFKETIGTCKCCAQGFLTVNVGSSGKDTKTVKLPDLKEGQHYGQLFVQDDPLYTGEEMLYVDHVPGEKTAEVRRIDAKKGWSGKPTLYICTSNSTTTSTAPPAAAPAAK</sequence>
<evidence type="ECO:0000256" key="1">
    <source>
        <dbReference type="SAM" id="MobiDB-lite"/>
    </source>
</evidence>
<gene>
    <name evidence="3" type="ORF">EGYM00392_LOCUS38027</name>
</gene>
<organism evidence="3">
    <name type="scientific">Eutreptiella gymnastica</name>
    <dbReference type="NCBI Taxonomy" id="73025"/>
    <lineage>
        <taxon>Eukaryota</taxon>
        <taxon>Discoba</taxon>
        <taxon>Euglenozoa</taxon>
        <taxon>Euglenida</taxon>
        <taxon>Spirocuta</taxon>
        <taxon>Euglenophyceae</taxon>
        <taxon>Eutreptiales</taxon>
        <taxon>Eutreptiaceae</taxon>
        <taxon>Eutreptiella</taxon>
    </lineage>
</organism>
<dbReference type="PROSITE" id="PS51412">
    <property type="entry name" value="MACPF_2"/>
    <property type="match status" value="1"/>
</dbReference>
<dbReference type="AlphaFoldDB" id="A0A7S1IYP5"/>
<dbReference type="EMBL" id="HBGA01102108">
    <property type="protein sequence ID" value="CAD9026897.1"/>
    <property type="molecule type" value="Transcribed_RNA"/>
</dbReference>
<accession>A0A7S1IYP5</accession>
<feature type="region of interest" description="Disordered" evidence="1">
    <location>
        <begin position="148"/>
        <end position="207"/>
    </location>
</feature>
<dbReference type="Pfam" id="PF22693">
    <property type="entry name" value="MACPF_1"/>
    <property type="match status" value="1"/>
</dbReference>
<feature type="compositionally biased region" description="Low complexity" evidence="1">
    <location>
        <begin position="148"/>
        <end position="157"/>
    </location>
</feature>
<name>A0A7S1IYP5_9EUGL</name>